<dbReference type="EMBL" id="CM024789">
    <property type="protein sequence ID" value="KAG8014451.1"/>
    <property type="molecule type" value="Genomic_DNA"/>
</dbReference>
<name>A0ACB7FMT7_NIBAL</name>
<gene>
    <name evidence="1" type="primary">C1QL2.7</name>
    <name evidence="1" type="ORF">GBF38_002911</name>
</gene>
<evidence type="ECO:0000313" key="2">
    <source>
        <dbReference type="Proteomes" id="UP000805704"/>
    </source>
</evidence>
<protein>
    <submittedName>
        <fullName evidence="1">Complement C1q-like protein 2</fullName>
    </submittedName>
</protein>
<accession>A0ACB7FMT7</accession>
<sequence length="542" mass="60522">MRVVLLVLLGCCLSEASVLGQRFTTIKYAQDELSEADSLTLLREMMAVLDEQRNELQYTKEQLVQLQKVQGHAFVQTIADGLWQQLDALNKGYTAELEARLNANDLEGQSKRVEQLQKESKELNARLTELGNKLGDVDTEVTALQAADQGKDHHAIKTVSILYFYYFHLSFYLLEFESRLKASESLDEELNVRLKNAETEVEALKTVDQELEARLNATDPEGQNIRVEQLQKESKELNIKLTELGNKFGDVDADLKTLQTADQELEARLNATNVEVETQTTLVAKFQMEIKEIESRLESSEILGKEMAGRLGKTETEVELLKTVDQELETRLGVSESLSEELKTKTADTEREVNALKTAHQELVAKLETSQTGQEELKNKVDQTAAALEDVKTTMTQDKVAFTAALEENQMHVGPFNTETTLVYKKVITNIGDSYDPTTGVFTAPVSGVYHFTLYSHVNGENPGFLLLYKNGEAVVGTAEHPTASDLTDNGSNGVLLLQKGDQVDVHMEARSWIWADSNRNLCTFTGILLYSMSSEVPKTTL</sequence>
<evidence type="ECO:0000313" key="1">
    <source>
        <dbReference type="EMBL" id="KAG8014451.1"/>
    </source>
</evidence>
<keyword evidence="2" id="KW-1185">Reference proteome</keyword>
<proteinExistence type="predicted"/>
<dbReference type="Proteomes" id="UP000805704">
    <property type="component" value="Chromosome 1"/>
</dbReference>
<organism evidence="1 2">
    <name type="scientific">Nibea albiflora</name>
    <name type="common">Yellow drum</name>
    <name type="synonym">Corvina albiflora</name>
    <dbReference type="NCBI Taxonomy" id="240163"/>
    <lineage>
        <taxon>Eukaryota</taxon>
        <taxon>Metazoa</taxon>
        <taxon>Chordata</taxon>
        <taxon>Craniata</taxon>
        <taxon>Vertebrata</taxon>
        <taxon>Euteleostomi</taxon>
        <taxon>Actinopterygii</taxon>
        <taxon>Neopterygii</taxon>
        <taxon>Teleostei</taxon>
        <taxon>Neoteleostei</taxon>
        <taxon>Acanthomorphata</taxon>
        <taxon>Eupercaria</taxon>
        <taxon>Sciaenidae</taxon>
        <taxon>Nibea</taxon>
    </lineage>
</organism>
<comment type="caution">
    <text evidence="1">The sequence shown here is derived from an EMBL/GenBank/DDBJ whole genome shotgun (WGS) entry which is preliminary data.</text>
</comment>
<reference evidence="1" key="1">
    <citation type="submission" date="2020-04" db="EMBL/GenBank/DDBJ databases">
        <title>A chromosome-scale assembly and high-density genetic map of the yellow drum (Nibea albiflora) genome.</title>
        <authorList>
            <person name="Xu D."/>
            <person name="Zhang W."/>
            <person name="Chen R."/>
            <person name="Tan P."/>
            <person name="Wang L."/>
            <person name="Song H."/>
            <person name="Tian L."/>
            <person name="Zhu Q."/>
            <person name="Wang B."/>
        </authorList>
    </citation>
    <scope>NUCLEOTIDE SEQUENCE</scope>
    <source>
        <strain evidence="1">ZJHYS-2018</strain>
    </source>
</reference>